<sequence length="772" mass="86508">MLGHCVEVCCNLKNLYRGISVLCFVAVLGACDSAEIKTEVPTVESAVAPIDRQALVSRHNVAFDSVDPKAPLMLGNGSFAMAIDITGLQSFRDQYSAHSPLITQAQWAWHSFPNPEGYKLEDTYRPITVGDETYEYPYFLDWAEIDKNPAISYMRENPHRYSLGQISFVAKSGEDYAPIKFDEVSETAQNLDLWKGIASSTFSFKGKAVDVETSVHPDRDMVITSINSELVSSQDLSVQVAFPYVNSKLNPDPAEWQKSDQHKTVMEVLDDQTTLFYRTLDGATYVTKAKLSGQGHFEEVRPHTFVLRVGNNAEQIQLTLEYAVSQEEIAPEIEFEEAALAVSEGWQNYWQTGGIVDFTGSTDPRASELERRIILSQYLAAVNTGGAFIPQEEGLYSNSWNGKFHHEMHVWHVAHFLLWNRSEQILDSLDWYNKTLDTAKARAAHYKRAGAWWPKMTGDNAIESPSAINPFIMWQQPHPIYLAELAYRNEPTLETIERYKEVVLETADLLATYPKWNADLGEYVIGAPIVPVQEVYDIHKTENPTFEVAYFAWGLDMAQTWRERLGLERNEQWDDVLSKISPLPTSEGVYLPTSDLPDFWKSVDRPSCAGGQGIEGGLEAAGEAPDMSCLNRDHPSFLMATGLIPGGKVDDDMMRQTLKKVDALWDFRQTWGWDFPMMAMTATRLGLPDKALDYLVMDAANNQFGITGMTPRYHLGSHGYSKNADTYFPSNGSLLTAVALMVAGWDGASGVTPGFPDDGSWKIRFEDIQPLP</sequence>
<evidence type="ECO:0000313" key="1">
    <source>
        <dbReference type="EMBL" id="ACT60426.1"/>
    </source>
</evidence>
<dbReference type="KEGG" id="hba:Hbal_2753"/>
<dbReference type="AlphaFoldDB" id="C6XQC7"/>
<name>C6XQC7_HIRBI</name>
<dbReference type="HOGENOM" id="CLU_024197_0_0_5"/>
<keyword evidence="2" id="KW-1185">Reference proteome</keyword>
<gene>
    <name evidence="1" type="ordered locus">Hbal_2753</name>
</gene>
<proteinExistence type="predicted"/>
<dbReference type="InterPro" id="IPR012341">
    <property type="entry name" value="6hp_glycosidase-like_sf"/>
</dbReference>
<dbReference type="STRING" id="582402.Hbal_2753"/>
<evidence type="ECO:0008006" key="3">
    <source>
        <dbReference type="Google" id="ProtNLM"/>
    </source>
</evidence>
<dbReference type="SUPFAM" id="SSF48208">
    <property type="entry name" value="Six-hairpin glycosidases"/>
    <property type="match status" value="1"/>
</dbReference>
<dbReference type="EMBL" id="CP001678">
    <property type="protein sequence ID" value="ACT60426.1"/>
    <property type="molecule type" value="Genomic_DNA"/>
</dbReference>
<dbReference type="Gene3D" id="1.50.10.10">
    <property type="match status" value="1"/>
</dbReference>
<protein>
    <recommendedName>
        <fullName evidence="3">Glycoside hydrolase family 65</fullName>
    </recommendedName>
</protein>
<organism evidence="1 2">
    <name type="scientific">Hirschia baltica (strain ATCC 49814 / DSM 5838 / IFAM 1418)</name>
    <dbReference type="NCBI Taxonomy" id="582402"/>
    <lineage>
        <taxon>Bacteria</taxon>
        <taxon>Pseudomonadati</taxon>
        <taxon>Pseudomonadota</taxon>
        <taxon>Alphaproteobacteria</taxon>
        <taxon>Hyphomonadales</taxon>
        <taxon>Hyphomonadaceae</taxon>
        <taxon>Hirschia</taxon>
    </lineage>
</organism>
<dbReference type="Proteomes" id="UP000002745">
    <property type="component" value="Chromosome"/>
</dbReference>
<evidence type="ECO:0000313" key="2">
    <source>
        <dbReference type="Proteomes" id="UP000002745"/>
    </source>
</evidence>
<dbReference type="RefSeq" id="WP_015828576.1">
    <property type="nucleotide sequence ID" value="NC_012982.1"/>
</dbReference>
<dbReference type="InterPro" id="IPR008928">
    <property type="entry name" value="6-hairpin_glycosidase_sf"/>
</dbReference>
<reference evidence="2" key="1">
    <citation type="journal article" date="2011" name="J. Bacteriol.">
        <title>Genome sequences of eight morphologically diverse alphaproteobacteria.</title>
        <authorList>
            <consortium name="US DOE Joint Genome Institute"/>
            <person name="Brown P.J."/>
            <person name="Kysela D.T."/>
            <person name="Buechlein A."/>
            <person name="Hemmerich C."/>
            <person name="Brun Y.V."/>
        </authorList>
    </citation>
    <scope>NUCLEOTIDE SEQUENCE [LARGE SCALE GENOMIC DNA]</scope>
    <source>
        <strain evidence="2">ATCC 49814 / DSM 5838 / IFAM 1418</strain>
    </source>
</reference>
<dbReference type="eggNOG" id="COG1554">
    <property type="taxonomic scope" value="Bacteria"/>
</dbReference>
<dbReference type="GO" id="GO:0005975">
    <property type="term" value="P:carbohydrate metabolic process"/>
    <property type="evidence" value="ECO:0007669"/>
    <property type="project" value="InterPro"/>
</dbReference>
<accession>C6XQC7</accession>